<keyword evidence="1" id="KW-0479">Metal-binding</keyword>
<evidence type="ECO:0000259" key="7">
    <source>
        <dbReference type="PROSITE" id="PS50916"/>
    </source>
</evidence>
<feature type="compositionally biased region" description="Low complexity" evidence="5">
    <location>
        <begin position="179"/>
        <end position="205"/>
    </location>
</feature>
<dbReference type="AlphaFoldDB" id="A0A3S3P120"/>
<gene>
    <name evidence="8" type="ORF">B4U79_03244</name>
</gene>
<dbReference type="EMBL" id="NCKU01002344">
    <property type="protein sequence ID" value="RWS09789.1"/>
    <property type="molecule type" value="Genomic_DNA"/>
</dbReference>
<evidence type="ECO:0000259" key="6">
    <source>
        <dbReference type="PROSITE" id="PS50178"/>
    </source>
</evidence>
<name>A0A3S3P120_9ACAR</name>
<dbReference type="STRING" id="1965070.A0A3S3P120"/>
<feature type="compositionally biased region" description="Basic residues" evidence="5">
    <location>
        <begin position="207"/>
        <end position="220"/>
    </location>
</feature>
<dbReference type="GO" id="GO:0061669">
    <property type="term" value="P:spontaneous neurotransmitter secretion"/>
    <property type="evidence" value="ECO:0007669"/>
    <property type="project" value="TreeGrafter"/>
</dbReference>
<dbReference type="Pfam" id="PF02318">
    <property type="entry name" value="FYVE_2"/>
    <property type="match status" value="1"/>
</dbReference>
<evidence type="ECO:0000256" key="1">
    <source>
        <dbReference type="ARBA" id="ARBA00022723"/>
    </source>
</evidence>
<dbReference type="GO" id="GO:0008270">
    <property type="term" value="F:zinc ion binding"/>
    <property type="evidence" value="ECO:0007669"/>
    <property type="project" value="UniProtKB-KW"/>
</dbReference>
<accession>A0A3S3P120</accession>
<dbReference type="PANTHER" id="PTHR45729">
    <property type="entry name" value="RABPHILIN, ISOFORM A"/>
    <property type="match status" value="1"/>
</dbReference>
<evidence type="ECO:0000256" key="2">
    <source>
        <dbReference type="ARBA" id="ARBA00022771"/>
    </source>
</evidence>
<dbReference type="SUPFAM" id="SSF57903">
    <property type="entry name" value="FYVE/PHD zinc finger"/>
    <property type="match status" value="1"/>
</dbReference>
<dbReference type="Gene3D" id="3.30.40.10">
    <property type="entry name" value="Zinc/RING finger domain, C3HC4 (zinc finger)"/>
    <property type="match status" value="1"/>
</dbReference>
<evidence type="ECO:0000256" key="5">
    <source>
        <dbReference type="SAM" id="MobiDB-lite"/>
    </source>
</evidence>
<keyword evidence="3" id="KW-0862">Zinc</keyword>
<feature type="region of interest" description="Disordered" evidence="5">
    <location>
        <begin position="167"/>
        <end position="253"/>
    </location>
</feature>
<feature type="non-terminal residue" evidence="8">
    <location>
        <position position="253"/>
    </location>
</feature>
<dbReference type="InterPro" id="IPR011011">
    <property type="entry name" value="Znf_FYVE_PHD"/>
</dbReference>
<dbReference type="GO" id="GO:0098793">
    <property type="term" value="C:presynapse"/>
    <property type="evidence" value="ECO:0007669"/>
    <property type="project" value="GOC"/>
</dbReference>
<dbReference type="GO" id="GO:0031267">
    <property type="term" value="F:small GTPase binding"/>
    <property type="evidence" value="ECO:0007669"/>
    <property type="project" value="InterPro"/>
</dbReference>
<sequence>MSSFDTRDKWVPPNDRELTLRAKLDSGWSVKGGCSYMNTERSISENEQATILDVIKRAQQVEMMEKNRIGRLIDRLNNMKRNAKGDGNRYCALCNDEFGLFGAHHHCCKDCNKAVCSKCGVDTFTSDKEPIWLCKICSESRELWKKSGAWFFNSMPKFPLTNAITVTSSDESTSRNKESGSSNGSNGKQLTYNRSSRNNSPNLSPVIRRKSRSPSPRKYRFGIANEHSQATEFGAALEAGHLSDDENNEQKQL</sequence>
<protein>
    <submittedName>
        <fullName evidence="8">Rab effector Noc2-like protein</fullName>
    </submittedName>
</protein>
<evidence type="ECO:0000313" key="8">
    <source>
        <dbReference type="EMBL" id="RWS09789.1"/>
    </source>
</evidence>
<dbReference type="GO" id="GO:0006887">
    <property type="term" value="P:exocytosis"/>
    <property type="evidence" value="ECO:0007669"/>
    <property type="project" value="TreeGrafter"/>
</dbReference>
<dbReference type="Proteomes" id="UP000285301">
    <property type="component" value="Unassembled WGS sequence"/>
</dbReference>
<dbReference type="InterPro" id="IPR017455">
    <property type="entry name" value="Znf_FYVE-rel"/>
</dbReference>
<dbReference type="GO" id="GO:0006886">
    <property type="term" value="P:intracellular protein transport"/>
    <property type="evidence" value="ECO:0007669"/>
    <property type="project" value="InterPro"/>
</dbReference>
<dbReference type="InterPro" id="IPR041282">
    <property type="entry name" value="FYVE_2"/>
</dbReference>
<feature type="domain" description="FYVE-type" evidence="6">
    <location>
        <begin position="85"/>
        <end position="142"/>
    </location>
</feature>
<evidence type="ECO:0000313" key="9">
    <source>
        <dbReference type="Proteomes" id="UP000285301"/>
    </source>
</evidence>
<dbReference type="PROSITE" id="PS50178">
    <property type="entry name" value="ZF_FYVE"/>
    <property type="match status" value="1"/>
</dbReference>
<dbReference type="GO" id="GO:0017158">
    <property type="term" value="P:regulation of calcium ion-dependent exocytosis"/>
    <property type="evidence" value="ECO:0007669"/>
    <property type="project" value="TreeGrafter"/>
</dbReference>
<dbReference type="PANTHER" id="PTHR45729:SF6">
    <property type="entry name" value="RABPHILIN, ISOFORM A"/>
    <property type="match status" value="1"/>
</dbReference>
<keyword evidence="2 4" id="KW-0863">Zinc-finger</keyword>
<evidence type="ECO:0000256" key="4">
    <source>
        <dbReference type="PROSITE-ProRule" id="PRU00091"/>
    </source>
</evidence>
<dbReference type="InterPro" id="IPR013083">
    <property type="entry name" value="Znf_RING/FYVE/PHD"/>
</dbReference>
<dbReference type="PROSITE" id="PS50916">
    <property type="entry name" value="RABBD"/>
    <property type="match status" value="1"/>
</dbReference>
<dbReference type="InterPro" id="IPR043566">
    <property type="entry name" value="Rabphilin/DOC2/Noc2"/>
</dbReference>
<reference evidence="8 9" key="1">
    <citation type="journal article" date="2018" name="Gigascience">
        <title>Genomes of trombidid mites reveal novel predicted allergens and laterally-transferred genes associated with secondary metabolism.</title>
        <authorList>
            <person name="Dong X."/>
            <person name="Chaisiri K."/>
            <person name="Xia D."/>
            <person name="Armstrong S.D."/>
            <person name="Fang Y."/>
            <person name="Donnelly M.J."/>
            <person name="Kadowaki T."/>
            <person name="McGarry J.W."/>
            <person name="Darby A.C."/>
            <person name="Makepeace B.L."/>
        </authorList>
    </citation>
    <scope>NUCLEOTIDE SEQUENCE [LARGE SCALE GENOMIC DNA]</scope>
    <source>
        <strain evidence="8">UoL-WK</strain>
    </source>
</reference>
<evidence type="ECO:0000256" key="3">
    <source>
        <dbReference type="ARBA" id="ARBA00022833"/>
    </source>
</evidence>
<proteinExistence type="predicted"/>
<organism evidence="8 9">
    <name type="scientific">Dinothrombium tinctorium</name>
    <dbReference type="NCBI Taxonomy" id="1965070"/>
    <lineage>
        <taxon>Eukaryota</taxon>
        <taxon>Metazoa</taxon>
        <taxon>Ecdysozoa</taxon>
        <taxon>Arthropoda</taxon>
        <taxon>Chelicerata</taxon>
        <taxon>Arachnida</taxon>
        <taxon>Acari</taxon>
        <taxon>Acariformes</taxon>
        <taxon>Trombidiformes</taxon>
        <taxon>Prostigmata</taxon>
        <taxon>Anystina</taxon>
        <taxon>Parasitengona</taxon>
        <taxon>Trombidioidea</taxon>
        <taxon>Trombidiidae</taxon>
        <taxon>Dinothrombium</taxon>
    </lineage>
</organism>
<dbReference type="InterPro" id="IPR010911">
    <property type="entry name" value="Rab_BD"/>
</dbReference>
<dbReference type="OrthoDB" id="270970at2759"/>
<feature type="compositionally biased region" description="Basic and acidic residues" evidence="5">
    <location>
        <begin position="241"/>
        <end position="253"/>
    </location>
</feature>
<comment type="caution">
    <text evidence="8">The sequence shown here is derived from an EMBL/GenBank/DDBJ whole genome shotgun (WGS) entry which is preliminary data.</text>
</comment>
<feature type="domain" description="RabBD" evidence="7">
    <location>
        <begin position="37"/>
        <end position="154"/>
    </location>
</feature>
<keyword evidence="9" id="KW-1185">Reference proteome</keyword>